<organism evidence="2 3">
    <name type="scientific">Bartonella bacilliformis INS</name>
    <dbReference type="NCBI Taxonomy" id="1206782"/>
    <lineage>
        <taxon>Bacteria</taxon>
        <taxon>Pseudomonadati</taxon>
        <taxon>Pseudomonadota</taxon>
        <taxon>Alphaproteobacteria</taxon>
        <taxon>Hyphomicrobiales</taxon>
        <taxon>Bartonellaceae</taxon>
        <taxon>Bartonella</taxon>
    </lineage>
</organism>
<dbReference type="Pfam" id="PF07598">
    <property type="entry name" value="DUF1561"/>
    <property type="match status" value="1"/>
</dbReference>
<protein>
    <recommendedName>
        <fullName evidence="4">Ricin B lectin domain-containing protein</fullName>
    </recommendedName>
</protein>
<dbReference type="Proteomes" id="UP000009359">
    <property type="component" value="Unassembled WGS sequence"/>
</dbReference>
<reference evidence="2 3" key="1">
    <citation type="journal article" date="2013" name="Genome Announc.">
        <title>Whole Genome Sequencing and Comparative Analysis of Bartonella bacilliformis Strain INS, the Causative Agent of Carrion's Disease.</title>
        <authorList>
            <person name="Tarazona D."/>
            <person name="Padilla C."/>
            <person name="Caceres O."/>
            <person name="Montenegro J.D."/>
            <person name="Bailon H."/>
            <person name="Ventura G."/>
            <person name="Mendoza G."/>
            <person name="Anaya E."/>
            <person name="Guio H."/>
        </authorList>
    </citation>
    <scope>NUCLEOTIDE SEQUENCE [LARGE SCALE GENOMIC DNA]</scope>
    <source>
        <strain evidence="2 3">INS</strain>
    </source>
</reference>
<evidence type="ECO:0000313" key="3">
    <source>
        <dbReference type="Proteomes" id="UP000009359"/>
    </source>
</evidence>
<proteinExistence type="predicted"/>
<sequence length="647" mass="74161">MKLRLLLFLFSLLLSLHTSFSAPIPAQVLQTPTDHPNDKIIGVKLHNGEQYCYAPIFTEGDGYVYIDKCNSPYVKKARHDLFQRVSWNIDGVWLCMTAPNSVTGLEGKSTADWGYLLLRPCVINNPNQRWIIKDRSFHTADGRFRVKDHKWYAYISKNEKDYYDHHLTFEMMAWTQTISPPGNLSSKTFVGWAYVTQYPPAFRFYYLRNNVSIESETPALLYYNPENGHIAQYYTAFGGFYCMVSQQSAGEDWNWVTWQPCTDTVPSSKNSAYWDLSQLNGTEGIILDYKGNVLRVARYGSHWGVPYTVSKSYIEKDTTHSPLSSFTLSRDIERWNRYVNGNLGETLTYCPAPGKKKNATQVSTAKTRTKRSLPSDFQLTEQWMKRLWDIARSNIPGSSPKISFCGVCMLHTMQMLAELQEDHISGPRQTGGYFFNTRPGVDPFISFRNRFPVLTERLEATISYNTVPWRANENVFTRTSRVSRAIALILLPRYDWRPSNLATTEDEIRSELRKLLRFPPGTLWYVVIIRSNRDRTSTVGHVQPILRTEEGLVIIPTNAANISWDEFRRAVTATRDVDPLISELSLGGTRTLYSLVTYQIAWRDEISLNFYISQRNCTGEGDHRRGNGQLPRASLLNQCGSGRCAIQ</sequence>
<name>A0ABP2SNM3_BARBA</name>
<evidence type="ECO:0008006" key="4">
    <source>
        <dbReference type="Google" id="ProtNLM"/>
    </source>
</evidence>
<evidence type="ECO:0000256" key="1">
    <source>
        <dbReference type="SAM" id="SignalP"/>
    </source>
</evidence>
<dbReference type="EMBL" id="AMQK01000006">
    <property type="protein sequence ID" value="EKS45018.1"/>
    <property type="molecule type" value="Genomic_DNA"/>
</dbReference>
<evidence type="ECO:0000313" key="2">
    <source>
        <dbReference type="EMBL" id="EKS45018.1"/>
    </source>
</evidence>
<gene>
    <name evidence="2" type="ORF">BbINS_02099</name>
</gene>
<keyword evidence="3" id="KW-1185">Reference proteome</keyword>
<keyword evidence="1" id="KW-0732">Signal</keyword>
<dbReference type="GeneID" id="4684172"/>
<feature type="signal peptide" evidence="1">
    <location>
        <begin position="1"/>
        <end position="21"/>
    </location>
</feature>
<accession>A0ABP2SNM3</accession>
<comment type="caution">
    <text evidence="2">The sequence shown here is derived from an EMBL/GenBank/DDBJ whole genome shotgun (WGS) entry which is preliminary data.</text>
</comment>
<dbReference type="InterPro" id="IPR011455">
    <property type="entry name" value="DUF1561"/>
</dbReference>
<feature type="chain" id="PRO_5046890903" description="Ricin B lectin domain-containing protein" evidence="1">
    <location>
        <begin position="22"/>
        <end position="647"/>
    </location>
</feature>
<dbReference type="RefSeq" id="WP_005766502.1">
    <property type="nucleotide sequence ID" value="NZ_AMQK01000006.1"/>
</dbReference>